<keyword evidence="1" id="KW-0472">Membrane</keyword>
<proteinExistence type="predicted"/>
<comment type="caution">
    <text evidence="2">The sequence shown here is derived from an EMBL/GenBank/DDBJ whole genome shotgun (WGS) entry which is preliminary data.</text>
</comment>
<evidence type="ECO:0000256" key="1">
    <source>
        <dbReference type="SAM" id="Phobius"/>
    </source>
</evidence>
<name>A0ABM8WYU9_9BURK</name>
<keyword evidence="3" id="KW-1185">Reference proteome</keyword>
<accession>A0ABM8WYU9</accession>
<protein>
    <submittedName>
        <fullName evidence="2">Uncharacterized protein</fullName>
    </submittedName>
</protein>
<dbReference type="Proteomes" id="UP000727654">
    <property type="component" value="Unassembled WGS sequence"/>
</dbReference>
<feature type="transmembrane region" description="Helical" evidence="1">
    <location>
        <begin position="12"/>
        <end position="29"/>
    </location>
</feature>
<gene>
    <name evidence="2" type="ORF">LMG23992_02315</name>
</gene>
<dbReference type="RefSeq" id="WP_224079926.1">
    <property type="nucleotide sequence ID" value="NZ_CAJZAI010000004.1"/>
</dbReference>
<dbReference type="EMBL" id="CAJZAI010000004">
    <property type="protein sequence ID" value="CAG9172744.1"/>
    <property type="molecule type" value="Genomic_DNA"/>
</dbReference>
<organism evidence="2 3">
    <name type="scientific">Cupriavidus laharis</name>
    <dbReference type="NCBI Taxonomy" id="151654"/>
    <lineage>
        <taxon>Bacteria</taxon>
        <taxon>Pseudomonadati</taxon>
        <taxon>Pseudomonadota</taxon>
        <taxon>Betaproteobacteria</taxon>
        <taxon>Burkholderiales</taxon>
        <taxon>Burkholderiaceae</taxon>
        <taxon>Cupriavidus</taxon>
    </lineage>
</organism>
<evidence type="ECO:0000313" key="2">
    <source>
        <dbReference type="EMBL" id="CAG9172744.1"/>
    </source>
</evidence>
<keyword evidence="1" id="KW-1133">Transmembrane helix</keyword>
<sequence>MTHADPMTFLRFVGVLVPILMVPFVWLAWRWSFAVSRFRDFPSFLFRNVP</sequence>
<keyword evidence="1" id="KW-0812">Transmembrane</keyword>
<evidence type="ECO:0000313" key="3">
    <source>
        <dbReference type="Proteomes" id="UP000727654"/>
    </source>
</evidence>
<reference evidence="2 3" key="1">
    <citation type="submission" date="2021-08" db="EMBL/GenBank/DDBJ databases">
        <authorList>
            <person name="Peeters C."/>
        </authorList>
    </citation>
    <scope>NUCLEOTIDE SEQUENCE [LARGE SCALE GENOMIC DNA]</scope>
    <source>
        <strain evidence="2 3">LMG 23992</strain>
    </source>
</reference>